<keyword evidence="11" id="KW-1185">Reference proteome</keyword>
<dbReference type="GO" id="GO:0005126">
    <property type="term" value="F:cytokine receptor binding"/>
    <property type="evidence" value="ECO:0007669"/>
    <property type="project" value="InterPro"/>
</dbReference>
<dbReference type="EMBL" id="VHII01000002">
    <property type="protein sequence ID" value="KAF1393356.1"/>
    <property type="molecule type" value="Genomic_DNA"/>
</dbReference>
<evidence type="ECO:0000256" key="3">
    <source>
        <dbReference type="ARBA" id="ARBA00022514"/>
    </source>
</evidence>
<protein>
    <recommendedName>
        <fullName evidence="8">Interleukin</fullName>
    </recommendedName>
</protein>
<dbReference type="InterPro" id="IPR009079">
    <property type="entry name" value="4_helix_cytokine-like_core"/>
</dbReference>
<evidence type="ECO:0000313" key="11">
    <source>
        <dbReference type="Proteomes" id="UP000465112"/>
    </source>
</evidence>
<evidence type="ECO:0000256" key="4">
    <source>
        <dbReference type="ARBA" id="ARBA00022525"/>
    </source>
</evidence>
<organism evidence="10 11">
    <name type="scientific">Perca fluviatilis</name>
    <name type="common">European perch</name>
    <dbReference type="NCBI Taxonomy" id="8168"/>
    <lineage>
        <taxon>Eukaryota</taxon>
        <taxon>Metazoa</taxon>
        <taxon>Chordata</taxon>
        <taxon>Craniata</taxon>
        <taxon>Vertebrata</taxon>
        <taxon>Euteleostomi</taxon>
        <taxon>Actinopterygii</taxon>
        <taxon>Neopterygii</taxon>
        <taxon>Teleostei</taxon>
        <taxon>Neoteleostei</taxon>
        <taxon>Acanthomorphata</taxon>
        <taxon>Eupercaria</taxon>
        <taxon>Perciformes</taxon>
        <taxon>Percoidei</taxon>
        <taxon>Percidae</taxon>
        <taxon>Percinae</taxon>
        <taxon>Perca</taxon>
    </lineage>
</organism>
<accession>A0A6A5FDI1</accession>
<dbReference type="OrthoDB" id="8858214at2759"/>
<dbReference type="GO" id="GO:0005125">
    <property type="term" value="F:cytokine activity"/>
    <property type="evidence" value="ECO:0007669"/>
    <property type="project" value="UniProtKB-KW"/>
</dbReference>
<dbReference type="InterPro" id="IPR003443">
    <property type="entry name" value="IL-15/IL-21_fam"/>
</dbReference>
<keyword evidence="3 8" id="KW-0202">Cytokine</keyword>
<dbReference type="PANTHER" id="PTHR14356">
    <property type="entry name" value="INTERLEUKIN-15-RELATED"/>
    <property type="match status" value="1"/>
</dbReference>
<dbReference type="AlphaFoldDB" id="A0A6A5FDI1"/>
<dbReference type="Pfam" id="PF02372">
    <property type="entry name" value="IL15"/>
    <property type="match status" value="1"/>
</dbReference>
<gene>
    <name evidence="10" type="ORF">PFLUV_G00014620</name>
</gene>
<evidence type="ECO:0000256" key="5">
    <source>
        <dbReference type="ARBA" id="ARBA00022729"/>
    </source>
</evidence>
<evidence type="ECO:0000256" key="2">
    <source>
        <dbReference type="ARBA" id="ARBA00006050"/>
    </source>
</evidence>
<evidence type="ECO:0000313" key="10">
    <source>
        <dbReference type="EMBL" id="KAF1393356.1"/>
    </source>
</evidence>
<dbReference type="PANTHER" id="PTHR14356:SF2">
    <property type="entry name" value="INTERLEUKIN-21"/>
    <property type="match status" value="1"/>
</dbReference>
<dbReference type="Proteomes" id="UP000465112">
    <property type="component" value="Chromosome 2"/>
</dbReference>
<dbReference type="GO" id="GO:0005615">
    <property type="term" value="C:extracellular space"/>
    <property type="evidence" value="ECO:0007669"/>
    <property type="project" value="UniProtKB-KW"/>
</dbReference>
<evidence type="ECO:0000256" key="7">
    <source>
        <dbReference type="ARBA" id="ARBA00045924"/>
    </source>
</evidence>
<keyword evidence="4" id="KW-0964">Secreted</keyword>
<keyword evidence="5 9" id="KW-0732">Signal</keyword>
<dbReference type="PRINTS" id="PR01930">
    <property type="entry name" value="INTRLEUKIN15"/>
</dbReference>
<dbReference type="GO" id="GO:0006955">
    <property type="term" value="P:immune response"/>
    <property type="evidence" value="ECO:0007669"/>
    <property type="project" value="InterPro"/>
</dbReference>
<feature type="chain" id="PRO_5025409863" description="Interleukin" evidence="9">
    <location>
        <begin position="30"/>
        <end position="149"/>
    </location>
</feature>
<proteinExistence type="inferred from homology"/>
<dbReference type="SUPFAM" id="SSF47266">
    <property type="entry name" value="4-helical cytokines"/>
    <property type="match status" value="1"/>
</dbReference>
<dbReference type="InterPro" id="IPR020439">
    <property type="entry name" value="IL-15"/>
</dbReference>
<dbReference type="Gene3D" id="1.20.1250.70">
    <property type="entry name" value="Interleukin-15/Interleukin-21"/>
    <property type="match status" value="1"/>
</dbReference>
<comment type="function">
    <text evidence="7">Cytokine with immunoregulatory activity. May promote the transition between innate and adaptive immunity. Induces the production of IgG(1) and IgG(3) in B-cells. Implicated in the generation and maintenance of T follicular helper (Tfh) cells and the formation of germinal-centers. Together with IL6, control the early generation of Tfh cells and are critical for an effective antibody response to acute viral infection. May play a role in proliferation and maturation of natural killer (NK) cells in synergy with IL15. May regulate proliferation of mature B- and T-cells in response to activating stimuli. In synergy with IL15 and IL18 stimulates interferon gamma production in T-cells and NK cells. During T-cell mediated immune response may inhibit dendritic cells (DC) activation and maturation.</text>
</comment>
<comment type="similarity">
    <text evidence="2 8">Belongs to the IL-15/IL-21 family.</text>
</comment>
<evidence type="ECO:0000256" key="8">
    <source>
        <dbReference type="RuleBase" id="RU003453"/>
    </source>
</evidence>
<name>A0A6A5FDI1_PERFL</name>
<evidence type="ECO:0000256" key="9">
    <source>
        <dbReference type="SAM" id="SignalP"/>
    </source>
</evidence>
<feature type="signal peptide" evidence="9">
    <location>
        <begin position="1"/>
        <end position="29"/>
    </location>
</feature>
<reference evidence="10 11" key="1">
    <citation type="submission" date="2019-06" db="EMBL/GenBank/DDBJ databases">
        <title>A chromosome-scale genome assembly of the European perch, Perca fluviatilis.</title>
        <authorList>
            <person name="Roques C."/>
            <person name="Zahm M."/>
            <person name="Cabau C."/>
            <person name="Klopp C."/>
            <person name="Bouchez O."/>
            <person name="Donnadieu C."/>
            <person name="Kuhl H."/>
            <person name="Gislard M."/>
            <person name="Guendouz S."/>
            <person name="Journot L."/>
            <person name="Haffray P."/>
            <person name="Bestin A."/>
            <person name="Morvezen R."/>
            <person name="Feron R."/>
            <person name="Wen M."/>
            <person name="Jouanno E."/>
            <person name="Herpin A."/>
            <person name="Schartl M."/>
            <person name="Postlethwait J."/>
            <person name="Schaerlinger B."/>
            <person name="Chardard D."/>
            <person name="Lecocq T."/>
            <person name="Poncet C."/>
            <person name="Jaffrelo L."/>
            <person name="Lampietro C."/>
            <person name="Guiguen Y."/>
        </authorList>
    </citation>
    <scope>NUCLEOTIDE SEQUENCE [LARGE SCALE GENOMIC DNA]</scope>
    <source>
        <tissue evidence="10">Blood</tissue>
    </source>
</reference>
<evidence type="ECO:0000256" key="6">
    <source>
        <dbReference type="ARBA" id="ARBA00023157"/>
    </source>
</evidence>
<keyword evidence="6" id="KW-1015">Disulfide bond</keyword>
<comment type="subcellular location">
    <subcellularLocation>
        <location evidence="1">Secreted</location>
    </subcellularLocation>
</comment>
<comment type="caution">
    <text evidence="10">The sequence shown here is derived from an EMBL/GenBank/DDBJ whole genome shotgun (WGS) entry which is preliminary data.</text>
</comment>
<sequence>MLRGRLALASVYLFFVCLLGLMHQSAARACSPDTLTKVRNLITETPAMKEKLNCSLYTPTAQDYKQTCPKSTLKCFTNETKVLIEEWVAINFGPISTLRKVHRNLQILSAKFNQPESECRQCEFLNEKNAEEFLEQLAVTLQTMNSEYC</sequence>
<evidence type="ECO:0000256" key="1">
    <source>
        <dbReference type="ARBA" id="ARBA00004613"/>
    </source>
</evidence>